<sequence length="418" mass="44680">MTTDAGTNWAGNLAFSAREVAAPRSIDDLRGILRGADRVRALGTRHSFNDIADTPGVLITTAALPAEVSIDSGERVARVASGLRYGDVAQRLDAAGWALANLASLPHISVAGGVATGTHGSGDRVGSLAASVRAIELVTADGDEVRLARGDATFDGAVVALGSLGVVTAVELDIEPRYSVAQTAYPDLAFDEVLADLSAVTGAGYSVSMFTSWADADRVDAAWVKRRTEHDVPPDTLLGSPARVDDGHPLAEAPPDNATQQGGRVGLWLDRLPHFKLGFTPSNGDELQTEYLVPRARATDALNTMRDLASRIHPLVMVSEIRTVAADSLWLSPAFGRDVVAIHFTWKPDQPAVEALLPVLEQALAPMDARPHWGKLFAADVDTISGLYPRFDDARALTRQFDPRRVFVNRYLERVLGL</sequence>
<feature type="region of interest" description="Disordered" evidence="2">
    <location>
        <begin position="232"/>
        <end position="262"/>
    </location>
</feature>
<evidence type="ECO:0000313" key="5">
    <source>
        <dbReference type="Proteomes" id="UP000307380"/>
    </source>
</evidence>
<dbReference type="GO" id="GO:0003885">
    <property type="term" value="F:D-arabinono-1,4-lactone oxidase activity"/>
    <property type="evidence" value="ECO:0007669"/>
    <property type="project" value="InterPro"/>
</dbReference>
<evidence type="ECO:0000259" key="3">
    <source>
        <dbReference type="PROSITE" id="PS51387"/>
    </source>
</evidence>
<dbReference type="OrthoDB" id="9800184at2"/>
<name>A0A4S4FP84_9MICO</name>
<dbReference type="PIRSF" id="PIRSF000136">
    <property type="entry name" value="LGO_GLO"/>
    <property type="match status" value="1"/>
</dbReference>
<reference evidence="4 5" key="1">
    <citation type="submission" date="2019-04" db="EMBL/GenBank/DDBJ databases">
        <authorList>
            <person name="Jiang L."/>
        </authorList>
    </citation>
    <scope>NUCLEOTIDE SEQUENCE [LARGE SCALE GENOMIC DNA]</scope>
    <source>
        <strain evidence="4 5">YIM 131861</strain>
    </source>
</reference>
<accession>A0A4S4FP84</accession>
<dbReference type="RefSeq" id="WP_136425112.1">
    <property type="nucleotide sequence ID" value="NZ_SSSN01000011.1"/>
</dbReference>
<dbReference type="InterPro" id="IPR016169">
    <property type="entry name" value="FAD-bd_PCMH_sub2"/>
</dbReference>
<dbReference type="Pfam" id="PF04030">
    <property type="entry name" value="ALO"/>
    <property type="match status" value="1"/>
</dbReference>
<dbReference type="Gene3D" id="1.10.45.10">
    <property type="entry name" value="Vanillyl-alcohol Oxidase, Chain A, domain 4"/>
    <property type="match status" value="1"/>
</dbReference>
<dbReference type="Proteomes" id="UP000307380">
    <property type="component" value="Unassembled WGS sequence"/>
</dbReference>
<proteinExistence type="predicted"/>
<dbReference type="EMBL" id="SSSN01000011">
    <property type="protein sequence ID" value="THG31345.1"/>
    <property type="molecule type" value="Genomic_DNA"/>
</dbReference>
<dbReference type="InterPro" id="IPR006094">
    <property type="entry name" value="Oxid_FAD_bind_N"/>
</dbReference>
<dbReference type="GO" id="GO:0016020">
    <property type="term" value="C:membrane"/>
    <property type="evidence" value="ECO:0007669"/>
    <property type="project" value="InterPro"/>
</dbReference>
<dbReference type="Gene3D" id="3.30.70.2520">
    <property type="match status" value="1"/>
</dbReference>
<dbReference type="Gene3D" id="3.30.465.10">
    <property type="match status" value="1"/>
</dbReference>
<dbReference type="Gene3D" id="3.30.70.2530">
    <property type="match status" value="1"/>
</dbReference>
<feature type="domain" description="FAD-binding PCMH-type" evidence="3">
    <location>
        <begin position="13"/>
        <end position="177"/>
    </location>
</feature>
<keyword evidence="1" id="KW-0560">Oxidoreductase</keyword>
<gene>
    <name evidence="4" type="ORF">E6C70_13725</name>
</gene>
<keyword evidence="5" id="KW-1185">Reference proteome</keyword>
<comment type="caution">
    <text evidence="4">The sequence shown here is derived from an EMBL/GenBank/DDBJ whole genome shotgun (WGS) entry which is preliminary data.</text>
</comment>
<dbReference type="InterPro" id="IPR010031">
    <property type="entry name" value="FAD_lactone_oxidase-like"/>
</dbReference>
<dbReference type="GO" id="GO:0071949">
    <property type="term" value="F:FAD binding"/>
    <property type="evidence" value="ECO:0007669"/>
    <property type="project" value="InterPro"/>
</dbReference>
<protein>
    <submittedName>
        <fullName evidence="4">FAD-binding protein</fullName>
    </submittedName>
</protein>
<dbReference type="InterPro" id="IPR036318">
    <property type="entry name" value="FAD-bd_PCMH-like_sf"/>
</dbReference>
<dbReference type="InterPro" id="IPR007173">
    <property type="entry name" value="ALO_C"/>
</dbReference>
<dbReference type="InterPro" id="IPR016171">
    <property type="entry name" value="Vanillyl_alc_oxidase_C-sub2"/>
</dbReference>
<dbReference type="GO" id="GO:0080049">
    <property type="term" value="F:L-gulono-1,4-lactone dehydrogenase activity"/>
    <property type="evidence" value="ECO:0007669"/>
    <property type="project" value="TreeGrafter"/>
</dbReference>
<dbReference type="PROSITE" id="PS51387">
    <property type="entry name" value="FAD_PCMH"/>
    <property type="match status" value="1"/>
</dbReference>
<evidence type="ECO:0000313" key="4">
    <source>
        <dbReference type="EMBL" id="THG31345.1"/>
    </source>
</evidence>
<evidence type="ECO:0000256" key="2">
    <source>
        <dbReference type="SAM" id="MobiDB-lite"/>
    </source>
</evidence>
<dbReference type="PANTHER" id="PTHR43762:SF1">
    <property type="entry name" value="D-ARABINONO-1,4-LACTONE OXIDASE"/>
    <property type="match status" value="1"/>
</dbReference>
<dbReference type="Gene3D" id="3.30.43.10">
    <property type="entry name" value="Uridine Diphospho-n-acetylenolpyruvylglucosamine Reductase, domain 2"/>
    <property type="match status" value="1"/>
</dbReference>
<dbReference type="Pfam" id="PF01565">
    <property type="entry name" value="FAD_binding_4"/>
    <property type="match status" value="1"/>
</dbReference>
<evidence type="ECO:0000256" key="1">
    <source>
        <dbReference type="ARBA" id="ARBA00023002"/>
    </source>
</evidence>
<organism evidence="4 5">
    <name type="scientific">Orlajensenia flava</name>
    <dbReference type="NCBI Taxonomy" id="2565934"/>
    <lineage>
        <taxon>Bacteria</taxon>
        <taxon>Bacillati</taxon>
        <taxon>Actinomycetota</taxon>
        <taxon>Actinomycetes</taxon>
        <taxon>Micrococcales</taxon>
        <taxon>Microbacteriaceae</taxon>
        <taxon>Orlajensenia</taxon>
    </lineage>
</organism>
<dbReference type="PANTHER" id="PTHR43762">
    <property type="entry name" value="L-GULONOLACTONE OXIDASE"/>
    <property type="match status" value="1"/>
</dbReference>
<dbReference type="InterPro" id="IPR016167">
    <property type="entry name" value="FAD-bd_PCMH_sub1"/>
</dbReference>
<dbReference type="SUPFAM" id="SSF56176">
    <property type="entry name" value="FAD-binding/transporter-associated domain-like"/>
    <property type="match status" value="1"/>
</dbReference>
<dbReference type="InterPro" id="IPR016166">
    <property type="entry name" value="FAD-bd_PCMH"/>
</dbReference>
<dbReference type="AlphaFoldDB" id="A0A4S4FP84"/>